<dbReference type="RefSeq" id="WP_007067387.1">
    <property type="nucleotide sequence ID" value="NZ_DS022272.1"/>
</dbReference>
<dbReference type="eggNOG" id="COG5614">
    <property type="taxonomic scope" value="Bacteria"/>
</dbReference>
<accession>Q0FZ27</accession>
<dbReference type="Pfam" id="PF05521">
    <property type="entry name" value="Phage_HCP"/>
    <property type="match status" value="1"/>
</dbReference>
<keyword evidence="2" id="KW-1185">Reference proteome</keyword>
<organism evidence="1 2">
    <name type="scientific">Fulvimarina pelagi HTCC2506</name>
    <dbReference type="NCBI Taxonomy" id="314231"/>
    <lineage>
        <taxon>Bacteria</taxon>
        <taxon>Pseudomonadati</taxon>
        <taxon>Pseudomonadota</taxon>
        <taxon>Alphaproteobacteria</taxon>
        <taxon>Hyphomicrobiales</taxon>
        <taxon>Aurantimonadaceae</taxon>
        <taxon>Fulvimarina</taxon>
    </lineage>
</organism>
<proteinExistence type="predicted"/>
<evidence type="ECO:0000313" key="1">
    <source>
        <dbReference type="EMBL" id="EAU40131.1"/>
    </source>
</evidence>
<dbReference type="NCBIfam" id="TIGR01563">
    <property type="entry name" value="gp16_SPP1"/>
    <property type="match status" value="1"/>
</dbReference>
<reference evidence="1 2" key="1">
    <citation type="journal article" date="2010" name="J. Bacteriol.">
        <title>Genome sequence of Fulvimarina pelagi HTCC2506T, a Mn(II)-oxidizing alphaproteobacterium possessing an aerobic anoxygenic photosynthetic gene cluster and Xanthorhodopsin.</title>
        <authorList>
            <person name="Kang I."/>
            <person name="Oh H.M."/>
            <person name="Lim S.I."/>
            <person name="Ferriera S."/>
            <person name="Giovannoni S.J."/>
            <person name="Cho J.C."/>
        </authorList>
    </citation>
    <scope>NUCLEOTIDE SEQUENCE [LARGE SCALE GENOMIC DNA]</scope>
    <source>
        <strain evidence="1 2">HTCC2506</strain>
    </source>
</reference>
<dbReference type="Proteomes" id="UP000004310">
    <property type="component" value="Unassembled WGS sequence"/>
</dbReference>
<dbReference type="AlphaFoldDB" id="Q0FZ27"/>
<evidence type="ECO:0000313" key="2">
    <source>
        <dbReference type="Proteomes" id="UP000004310"/>
    </source>
</evidence>
<sequence length="113" mass="12920">MTAKRLFIDPGLLRELAVLERPSETPDGMGGALIEWVAVGSVSIHIEPVSARRFERFDQAQGETRLRVLCRTAETIVRGRRFRIGERRLFIEAVYDPDESGRYLLCLCREEAQ</sequence>
<name>Q0FZ27_9HYPH</name>
<evidence type="ECO:0008006" key="3">
    <source>
        <dbReference type="Google" id="ProtNLM"/>
    </source>
</evidence>
<comment type="caution">
    <text evidence="1">The sequence shown here is derived from an EMBL/GenBank/DDBJ whole genome shotgun (WGS) entry which is preliminary data.</text>
</comment>
<dbReference type="STRING" id="217511.GCA_001463845_00994"/>
<dbReference type="Gene3D" id="2.40.10.270">
    <property type="entry name" value="Bacteriophage SPP1 head-tail adaptor protein"/>
    <property type="match status" value="1"/>
</dbReference>
<dbReference type="EMBL" id="AATP01000009">
    <property type="protein sequence ID" value="EAU40131.1"/>
    <property type="molecule type" value="Genomic_DNA"/>
</dbReference>
<dbReference type="HOGENOM" id="CLU_147810_5_1_5"/>
<dbReference type="InterPro" id="IPR038666">
    <property type="entry name" value="SSP1_head-tail_sf"/>
</dbReference>
<dbReference type="InterPro" id="IPR008767">
    <property type="entry name" value="Phage_SPP1_head-tail_adaptor"/>
</dbReference>
<protein>
    <recommendedName>
        <fullName evidence="3">Phage head-tail adaptor</fullName>
    </recommendedName>
</protein>
<gene>
    <name evidence="1" type="ORF">FP2506_11262</name>
</gene>